<evidence type="ECO:0000256" key="1">
    <source>
        <dbReference type="SAM" id="Phobius"/>
    </source>
</evidence>
<keyword evidence="1" id="KW-0472">Membrane</keyword>
<feature type="transmembrane region" description="Helical" evidence="1">
    <location>
        <begin position="348"/>
        <end position="369"/>
    </location>
</feature>
<gene>
    <name evidence="2" type="ORF">NF348_04750</name>
</gene>
<evidence type="ECO:0000313" key="3">
    <source>
        <dbReference type="Proteomes" id="UP001060275"/>
    </source>
</evidence>
<reference evidence="2" key="1">
    <citation type="submission" date="2022-06" db="EMBL/GenBank/DDBJ databases">
        <title>Devosia sp. XJ19-45 genome assembly.</title>
        <authorList>
            <person name="Li B."/>
            <person name="Cai M."/>
            <person name="Nie G."/>
            <person name="Li W."/>
        </authorList>
    </citation>
    <scope>NUCLEOTIDE SEQUENCE</scope>
    <source>
        <strain evidence="2">XJ19-45</strain>
    </source>
</reference>
<organism evidence="2 3">
    <name type="scientific">Devosia ureilytica</name>
    <dbReference type="NCBI Taxonomy" id="2952754"/>
    <lineage>
        <taxon>Bacteria</taxon>
        <taxon>Pseudomonadati</taxon>
        <taxon>Pseudomonadota</taxon>
        <taxon>Alphaproteobacteria</taxon>
        <taxon>Hyphomicrobiales</taxon>
        <taxon>Devosiaceae</taxon>
        <taxon>Devosia</taxon>
    </lineage>
</organism>
<keyword evidence="1" id="KW-0812">Transmembrane</keyword>
<evidence type="ECO:0000313" key="2">
    <source>
        <dbReference type="EMBL" id="MCP8886404.1"/>
    </source>
</evidence>
<feature type="transmembrane region" description="Helical" evidence="1">
    <location>
        <begin position="107"/>
        <end position="126"/>
    </location>
</feature>
<sequence>MSDASSPALTRNDWLWLLAIWGVAVGTMVGRGIFANSGGPFFLDTDDAMRMVVVRDFLNGQGWYNLVQHRLNTPFGAEIHWSRLIDLPLAGLLWLTGLFTSQHNAEIVTGMIWPVLLLGVLLWLSVRVTLELVGRAGLLPALVLPILSPAIVAEFTPGRVDHHNVIILLTLACLLMSLLALRRAGAAWFAGLFAATALAVALEAAPLVVAAVLAFGLAYVFDPARAGNLRRFGLGLAGGLVVHLALARPPARWLEAACDMISPVYVLAGLAVGLVYLLISLVPAPRLAWMRLMLLGILGAMAAASVALAYPQCLGGPYGSLDPWLQDNWIAAIVEAKPWHVSVIELPVYSIVVGAPVFLGLVAAALALWRTPEKRLGWLTLLVFLACATLVMLTQVRGARRAILPTIPAAAWLIVMARQAYLKRQRLLPALGLIGAWLMFSGVILSVMVAYVLTLLPDGRAQAISDARISKLPCILSESFADLRGMPPERIMAPIDLGSHLLLETPHAVVAAPYHRNEAGVLDAFRFFTRPVAEARAMAEQRGLGLVVTCEAMPEMRGPGLDEPDTILSLLAAGSPPDWLEDVSLGGPLKIYAVIP</sequence>
<feature type="transmembrane region" description="Helical" evidence="1">
    <location>
        <begin position="187"/>
        <end position="220"/>
    </location>
</feature>
<feature type="transmembrane region" description="Helical" evidence="1">
    <location>
        <begin position="132"/>
        <end position="153"/>
    </location>
</feature>
<dbReference type="Proteomes" id="UP001060275">
    <property type="component" value="Unassembled WGS sequence"/>
</dbReference>
<feature type="transmembrane region" description="Helical" evidence="1">
    <location>
        <begin position="402"/>
        <end position="421"/>
    </location>
</feature>
<feature type="transmembrane region" description="Helical" evidence="1">
    <location>
        <begin position="289"/>
        <end position="310"/>
    </location>
</feature>
<dbReference type="EMBL" id="JAMWDU010000002">
    <property type="protein sequence ID" value="MCP8886404.1"/>
    <property type="molecule type" value="Genomic_DNA"/>
</dbReference>
<keyword evidence="3" id="KW-1185">Reference proteome</keyword>
<feature type="transmembrane region" description="Helical" evidence="1">
    <location>
        <begin position="165"/>
        <end position="181"/>
    </location>
</feature>
<name>A0A9Q4FS20_9HYPH</name>
<feature type="transmembrane region" description="Helical" evidence="1">
    <location>
        <begin position="428"/>
        <end position="453"/>
    </location>
</feature>
<feature type="transmembrane region" description="Helical" evidence="1">
    <location>
        <begin position="263"/>
        <end position="282"/>
    </location>
</feature>
<comment type="caution">
    <text evidence="2">The sequence shown here is derived from an EMBL/GenBank/DDBJ whole genome shotgun (WGS) entry which is preliminary data.</text>
</comment>
<feature type="transmembrane region" description="Helical" evidence="1">
    <location>
        <begin position="376"/>
        <end position="396"/>
    </location>
</feature>
<proteinExistence type="predicted"/>
<protein>
    <submittedName>
        <fullName evidence="2">Uncharacterized protein</fullName>
    </submittedName>
</protein>
<accession>A0A9Q4FS20</accession>
<dbReference type="RefSeq" id="WP_254677745.1">
    <property type="nucleotide sequence ID" value="NZ_JAMWDU010000002.1"/>
</dbReference>
<feature type="transmembrane region" description="Helical" evidence="1">
    <location>
        <begin position="14"/>
        <end position="34"/>
    </location>
</feature>
<dbReference type="AlphaFoldDB" id="A0A9Q4FS20"/>
<keyword evidence="1" id="KW-1133">Transmembrane helix</keyword>